<evidence type="ECO:0000256" key="1">
    <source>
        <dbReference type="ARBA" id="ARBA00004229"/>
    </source>
</evidence>
<dbReference type="CDD" id="cd00387">
    <property type="entry name" value="Ribosomal_L7_L12"/>
    <property type="match status" value="1"/>
</dbReference>
<evidence type="ECO:0000256" key="4">
    <source>
        <dbReference type="ARBA" id="ARBA00022640"/>
    </source>
</evidence>
<dbReference type="HAMAP" id="MF_00368">
    <property type="entry name" value="Ribosomal_bL12"/>
    <property type="match status" value="1"/>
</dbReference>
<geneLocation type="chloroplast" evidence="9"/>
<name>A0A8F6U4T2_9VIRI</name>
<dbReference type="GO" id="GO:1990904">
    <property type="term" value="C:ribonucleoprotein complex"/>
    <property type="evidence" value="ECO:0007669"/>
    <property type="project" value="UniProtKB-KW"/>
</dbReference>
<dbReference type="GO" id="GO:0006412">
    <property type="term" value="P:translation"/>
    <property type="evidence" value="ECO:0007669"/>
    <property type="project" value="UniProtKB-UniRule"/>
</dbReference>
<evidence type="ECO:0000259" key="8">
    <source>
        <dbReference type="Pfam" id="PF00542"/>
    </source>
</evidence>
<comment type="subcellular location">
    <subcellularLocation>
        <location evidence="1 7">Plastid</location>
        <location evidence="1 7">Chloroplast</location>
    </subcellularLocation>
</comment>
<dbReference type="AlphaFoldDB" id="A0A8F6U4T2"/>
<dbReference type="NCBIfam" id="TIGR00855">
    <property type="entry name" value="L12"/>
    <property type="match status" value="1"/>
</dbReference>
<dbReference type="PANTHER" id="PTHR45987:SF26">
    <property type="entry name" value="LARGE RIBOSOMAL SUBUNIT PROTEIN BL12CX-RELATED"/>
    <property type="match status" value="1"/>
</dbReference>
<dbReference type="EMBL" id="MW556321">
    <property type="protein sequence ID" value="QXT44794.1"/>
    <property type="molecule type" value="Genomic_DNA"/>
</dbReference>
<dbReference type="GO" id="GO:0005840">
    <property type="term" value="C:ribosome"/>
    <property type="evidence" value="ECO:0007669"/>
    <property type="project" value="UniProtKB-KW"/>
</dbReference>
<evidence type="ECO:0000256" key="2">
    <source>
        <dbReference type="ARBA" id="ARBA00007197"/>
    </source>
</evidence>
<protein>
    <recommendedName>
        <fullName evidence="7">Large ribosomal subunit protein bL12c</fullName>
    </recommendedName>
</protein>
<dbReference type="Gene3D" id="3.30.1390.10">
    <property type="match status" value="1"/>
</dbReference>
<reference evidence="9" key="1">
    <citation type="journal article" date="2021" name="Biol. Invasions">
        <title>Global high-throughput genotyping of organellar genomes reveals insights into the origin and spread of invasive starry stonewort (Nitellopsis obtusa).</title>
        <authorList>
            <person name="Sleith R.S."/>
            <person name="Karol K.G."/>
        </authorList>
    </citation>
    <scope>NUCLEOTIDE SEQUENCE</scope>
    <source>
        <strain evidence="9">KGK5729</strain>
    </source>
</reference>
<keyword evidence="4 9" id="KW-0934">Plastid</keyword>
<evidence type="ECO:0000313" key="9">
    <source>
        <dbReference type="EMBL" id="QXT44794.1"/>
    </source>
</evidence>
<dbReference type="Pfam" id="PF00542">
    <property type="entry name" value="Ribosomal_L12"/>
    <property type="match status" value="1"/>
</dbReference>
<dbReference type="InterPro" id="IPR014719">
    <property type="entry name" value="Ribosomal_bL12_C/ClpS-like"/>
</dbReference>
<accession>A0A8F6U4T2</accession>
<feature type="domain" description="Large ribosomal subunit protein bL12 C-terminal" evidence="8">
    <location>
        <begin position="71"/>
        <end position="138"/>
    </location>
</feature>
<dbReference type="SUPFAM" id="SSF54736">
    <property type="entry name" value="ClpS-like"/>
    <property type="match status" value="1"/>
</dbReference>
<evidence type="ECO:0000256" key="5">
    <source>
        <dbReference type="ARBA" id="ARBA00022980"/>
    </source>
</evidence>
<keyword evidence="3 9" id="KW-0150">Chloroplast</keyword>
<comment type="function">
    <text evidence="7">Forms part of the ribosomal stalk which helps the ribosome interact with GTP-bound translation factors. Is thus essential for accurate translation.</text>
</comment>
<evidence type="ECO:0000256" key="6">
    <source>
        <dbReference type="ARBA" id="ARBA00023274"/>
    </source>
</evidence>
<dbReference type="GO" id="GO:0009507">
    <property type="term" value="C:chloroplast"/>
    <property type="evidence" value="ECO:0007669"/>
    <property type="project" value="UniProtKB-SubCell"/>
</dbReference>
<keyword evidence="6 7" id="KW-0687">Ribonucleoprotein</keyword>
<comment type="similarity">
    <text evidence="2 7">Belongs to the bacterial ribosomal protein bL12 family.</text>
</comment>
<gene>
    <name evidence="7 9" type="primary">rpl12</name>
</gene>
<dbReference type="InterPro" id="IPR013823">
    <property type="entry name" value="Ribosomal_bL12_C"/>
</dbReference>
<dbReference type="InterPro" id="IPR000206">
    <property type="entry name" value="Ribosomal_bL12"/>
</dbReference>
<dbReference type="InterPro" id="IPR036235">
    <property type="entry name" value="Ribosomal_bL12_oligo_N_sf"/>
</dbReference>
<dbReference type="PANTHER" id="PTHR45987">
    <property type="entry name" value="39S RIBOSOMAL PROTEIN L12"/>
    <property type="match status" value="1"/>
</dbReference>
<dbReference type="GO" id="GO:0003735">
    <property type="term" value="F:structural constituent of ribosome"/>
    <property type="evidence" value="ECO:0007669"/>
    <property type="project" value="InterPro"/>
</dbReference>
<organism evidence="9">
    <name type="scientific">Nitellopsis obtusa</name>
    <dbReference type="NCBI Taxonomy" id="40811"/>
    <lineage>
        <taxon>Eukaryota</taxon>
        <taxon>Viridiplantae</taxon>
        <taxon>Streptophyta</taxon>
        <taxon>Charophyceae</taxon>
        <taxon>Charales</taxon>
        <taxon>Characeae</taxon>
        <taxon>Nitellopsis</taxon>
    </lineage>
</organism>
<comment type="subunit">
    <text evidence="7">Homodimer. Part of the ribosomal stalk of the 50S ribosomal subunit. Forms a multimeric L10(L12)X complex, where L10 forms an elongated spine to which 2 to 4 L12 dimers bind in a sequential fashion. Binds GTP-bound translation factors.</text>
</comment>
<evidence type="ECO:0000256" key="3">
    <source>
        <dbReference type="ARBA" id="ARBA00022528"/>
    </source>
</evidence>
<proteinExistence type="inferred from homology"/>
<sequence>MSMQMEEKKQVDLNTLLNAIKSLTLEEVKTFTDRLQNELGISSDNFISSREMLNESSSLKESEEIDEKTEFDVILEEVPSSSRITVIKVIRSITNSGLKEAKEFIEALPKTVKEGISKEEAESVKAQLEQSGAKVILK</sequence>
<keyword evidence="5 7" id="KW-0689">Ribosomal protein</keyword>
<dbReference type="GO" id="GO:0003729">
    <property type="term" value="F:mRNA binding"/>
    <property type="evidence" value="ECO:0007669"/>
    <property type="project" value="TreeGrafter"/>
</dbReference>
<dbReference type="FunFam" id="3.30.1390.10:FF:000001">
    <property type="entry name" value="50S ribosomal protein L7/L12"/>
    <property type="match status" value="1"/>
</dbReference>
<dbReference type="SUPFAM" id="SSF48300">
    <property type="entry name" value="Ribosomal protein L7/12, oligomerisation (N-terminal) domain"/>
    <property type="match status" value="1"/>
</dbReference>
<evidence type="ECO:0000256" key="7">
    <source>
        <dbReference type="HAMAP-Rule" id="MF_00368"/>
    </source>
</evidence>